<evidence type="ECO:0000256" key="17">
    <source>
        <dbReference type="PIRSR" id="PIRSR600823-3"/>
    </source>
</evidence>
<gene>
    <name evidence="22" type="ORF">HU200_008697</name>
</gene>
<dbReference type="PRINTS" id="PR00461">
    <property type="entry name" value="PLPEROXIDASE"/>
</dbReference>
<evidence type="ECO:0000313" key="23">
    <source>
        <dbReference type="Proteomes" id="UP000636709"/>
    </source>
</evidence>
<comment type="cofactor">
    <cofactor evidence="17 20">
        <name>Ca(2+)</name>
        <dbReference type="ChEBI" id="CHEBI:29108"/>
    </cofactor>
    <text evidence="17 20">Binds 2 calcium ions per subunit.</text>
</comment>
<evidence type="ECO:0000256" key="1">
    <source>
        <dbReference type="ARBA" id="ARBA00000189"/>
    </source>
</evidence>
<evidence type="ECO:0000256" key="11">
    <source>
        <dbReference type="ARBA" id="ARBA00023004"/>
    </source>
</evidence>
<dbReference type="EC" id="1.11.1.7" evidence="4 20"/>
<dbReference type="Proteomes" id="UP000636709">
    <property type="component" value="Unassembled WGS sequence"/>
</dbReference>
<feature type="disulfide bond" evidence="19">
    <location>
        <begin position="103"/>
        <end position="108"/>
    </location>
</feature>
<comment type="catalytic activity">
    <reaction evidence="1 20">
        <text>2 a phenolic donor + H2O2 = 2 a phenolic radical donor + 2 H2O</text>
        <dbReference type="Rhea" id="RHEA:56136"/>
        <dbReference type="ChEBI" id="CHEBI:15377"/>
        <dbReference type="ChEBI" id="CHEBI:16240"/>
        <dbReference type="ChEBI" id="CHEBI:139520"/>
        <dbReference type="ChEBI" id="CHEBI:139521"/>
        <dbReference type="EC" id="1.11.1.7"/>
    </reaction>
</comment>
<dbReference type="PROSITE" id="PS00436">
    <property type="entry name" value="PEROXIDASE_2"/>
    <property type="match status" value="1"/>
</dbReference>
<comment type="cofactor">
    <cofactor evidence="17 20">
        <name>heme b</name>
        <dbReference type="ChEBI" id="CHEBI:60344"/>
    </cofactor>
    <text evidence="17 20">Binds 1 heme b (iron(II)-protoporphyrin IX) group per subunit.</text>
</comment>
<keyword evidence="6 20" id="KW-0575">Peroxidase</keyword>
<evidence type="ECO:0000256" key="5">
    <source>
        <dbReference type="ARBA" id="ARBA00022525"/>
    </source>
</evidence>
<dbReference type="GO" id="GO:0020037">
    <property type="term" value="F:heme binding"/>
    <property type="evidence" value="ECO:0007669"/>
    <property type="project" value="UniProtKB-UniRule"/>
</dbReference>
<feature type="binding site" evidence="17">
    <location>
        <position position="124"/>
    </location>
    <ligand>
        <name>Ca(2+)</name>
        <dbReference type="ChEBI" id="CHEBI:29108"/>
        <label>1</label>
    </ligand>
</feature>
<evidence type="ECO:0000256" key="19">
    <source>
        <dbReference type="PIRSR" id="PIRSR600823-5"/>
    </source>
</evidence>
<dbReference type="FunFam" id="1.10.420.10:FF:000006">
    <property type="entry name" value="Peroxidase"/>
    <property type="match status" value="1"/>
</dbReference>
<evidence type="ECO:0000256" key="12">
    <source>
        <dbReference type="ARBA" id="ARBA00023157"/>
    </source>
</evidence>
<evidence type="ECO:0000256" key="10">
    <source>
        <dbReference type="ARBA" id="ARBA00023002"/>
    </source>
</evidence>
<keyword evidence="12 19" id="KW-1015">Disulfide bond</keyword>
<comment type="similarity">
    <text evidence="20">Belongs to the peroxidase family. Classical plant (class III) peroxidase subfamily.</text>
</comment>
<dbReference type="GO" id="GO:0042744">
    <property type="term" value="P:hydrogen peroxide catabolic process"/>
    <property type="evidence" value="ECO:0007669"/>
    <property type="project" value="UniProtKB-KW"/>
</dbReference>
<evidence type="ECO:0000256" key="13">
    <source>
        <dbReference type="ARBA" id="ARBA00023180"/>
    </source>
</evidence>
<dbReference type="GO" id="GO:0005576">
    <property type="term" value="C:extracellular region"/>
    <property type="evidence" value="ECO:0007669"/>
    <property type="project" value="UniProtKB-SubCell"/>
</dbReference>
<dbReference type="InterPro" id="IPR019794">
    <property type="entry name" value="Peroxidases_AS"/>
</dbReference>
<feature type="active site" description="Proton acceptor" evidence="15">
    <location>
        <position position="101"/>
    </location>
</feature>
<keyword evidence="10 20" id="KW-0560">Oxidoreductase</keyword>
<evidence type="ECO:0000256" key="16">
    <source>
        <dbReference type="PIRSR" id="PIRSR600823-2"/>
    </source>
</evidence>
<feature type="domain" description="Plant heme peroxidase family profile" evidence="21">
    <location>
        <begin position="60"/>
        <end position="358"/>
    </location>
</feature>
<dbReference type="GO" id="GO:0006979">
    <property type="term" value="P:response to oxidative stress"/>
    <property type="evidence" value="ECO:0007669"/>
    <property type="project" value="UniProtKB-UniRule"/>
</dbReference>
<dbReference type="EMBL" id="JACEFO010000575">
    <property type="protein sequence ID" value="KAF8765323.1"/>
    <property type="molecule type" value="Genomic_DNA"/>
</dbReference>
<dbReference type="Gene3D" id="1.10.520.10">
    <property type="match status" value="1"/>
</dbReference>
<comment type="caution">
    <text evidence="22">The sequence shown here is derived from an EMBL/GenBank/DDBJ whole genome shotgun (WGS) entry which is preliminary data.</text>
</comment>
<evidence type="ECO:0000256" key="4">
    <source>
        <dbReference type="ARBA" id="ARBA00012313"/>
    </source>
</evidence>
<comment type="function">
    <text evidence="20">Removal of H(2)O(2), oxidation of toxic reductants, biosynthesis and degradation of lignin, suberization, auxin catabolism, response to environmental stresses such as wounding, pathogen attack and oxidative stress.</text>
</comment>
<dbReference type="InterPro" id="IPR010255">
    <property type="entry name" value="Haem_peroxidase_sf"/>
</dbReference>
<proteinExistence type="inferred from homology"/>
<keyword evidence="5 20" id="KW-0964">Secreted</keyword>
<evidence type="ECO:0000256" key="9">
    <source>
        <dbReference type="ARBA" id="ARBA00022837"/>
    </source>
</evidence>
<dbReference type="InterPro" id="IPR002016">
    <property type="entry name" value="Haem_peroxidase"/>
</dbReference>
<dbReference type="GO" id="GO:0140825">
    <property type="term" value="F:lactoperoxidase activity"/>
    <property type="evidence" value="ECO:0007669"/>
    <property type="project" value="UniProtKB-EC"/>
</dbReference>
<evidence type="ECO:0000259" key="21">
    <source>
        <dbReference type="PROSITE" id="PS50873"/>
    </source>
</evidence>
<evidence type="ECO:0000256" key="7">
    <source>
        <dbReference type="ARBA" id="ARBA00022617"/>
    </source>
</evidence>
<keyword evidence="8 17" id="KW-0479">Metal-binding</keyword>
<keyword evidence="23" id="KW-1185">Reference proteome</keyword>
<keyword evidence="7 20" id="KW-0349">Heme</keyword>
<sequence>MHEPYSGSINAQCAFTDKVPLFATTTGVVCSSKCHATMAASFRPWILVSCTLLLAAACHGLQVGFYQKTCPSAEALVRAEVQKAVVKDAGLGAGLIRMLFHDCFVEGCDASILLDPTPTNPKPEKKGAPNEASQRSYEVIDAAKAAVEKACPNTVSCADIIAFAARDASDLLSGSKIRFAMPGGRFDGRSSQATQTNALPPPFGKLSDLTDKFTAKRMSVEDLVVLSGAHSIGRSHCTSFFFERVSSPSDMDASLVSQLKKQCPASPGPGNDPVVAEDVVTPNALDNQYYQNVLDRKVLFTSDAALMSSPQTAQMVRDLARKDGSWEKKFAAAMVKLASIGVKTSRDGEIRKNCRVVK</sequence>
<dbReference type="GO" id="GO:0046872">
    <property type="term" value="F:metal ion binding"/>
    <property type="evidence" value="ECO:0007669"/>
    <property type="project" value="UniProtKB-UniRule"/>
</dbReference>
<feature type="binding site" evidence="17">
    <location>
        <position position="111"/>
    </location>
    <ligand>
        <name>Ca(2+)</name>
        <dbReference type="ChEBI" id="CHEBI:29108"/>
        <label>1</label>
    </ligand>
</feature>
<dbReference type="SUPFAM" id="SSF48113">
    <property type="entry name" value="Heme-dependent peroxidases"/>
    <property type="match status" value="1"/>
</dbReference>
<dbReference type="PRINTS" id="PR00458">
    <property type="entry name" value="PEROXIDASE"/>
</dbReference>
<evidence type="ECO:0000256" key="8">
    <source>
        <dbReference type="ARBA" id="ARBA00022723"/>
    </source>
</evidence>
<dbReference type="PANTHER" id="PTHR31235">
    <property type="entry name" value="PEROXIDASE 25-RELATED"/>
    <property type="match status" value="1"/>
</dbReference>
<feature type="disulfide bond" evidence="19">
    <location>
        <begin position="237"/>
        <end position="263"/>
    </location>
</feature>
<comment type="similarity">
    <text evidence="3">Belongs to the peroxidase family. Ascorbate peroxidase subfamily.</text>
</comment>
<dbReference type="OrthoDB" id="603390at2759"/>
<dbReference type="PROSITE" id="PS50873">
    <property type="entry name" value="PEROXIDASE_4"/>
    <property type="match status" value="1"/>
</dbReference>
<evidence type="ECO:0000256" key="2">
    <source>
        <dbReference type="ARBA" id="ARBA00004613"/>
    </source>
</evidence>
<dbReference type="InterPro" id="IPR000823">
    <property type="entry name" value="Peroxidase_pln"/>
</dbReference>
<feature type="binding site" evidence="17">
    <location>
        <position position="107"/>
    </location>
    <ligand>
        <name>Ca(2+)</name>
        <dbReference type="ChEBI" id="CHEBI:29108"/>
        <label>1</label>
    </ligand>
</feature>
<dbReference type="InterPro" id="IPR033905">
    <property type="entry name" value="Secretory_peroxidase"/>
</dbReference>
<feature type="binding site" evidence="17">
    <location>
        <position position="278"/>
    </location>
    <ligand>
        <name>Ca(2+)</name>
        <dbReference type="ChEBI" id="CHEBI:29108"/>
        <label>2</label>
    </ligand>
</feature>
<feature type="binding site" evidence="17">
    <location>
        <position position="281"/>
    </location>
    <ligand>
        <name>Ca(2+)</name>
        <dbReference type="ChEBI" id="CHEBI:29108"/>
        <label>2</label>
    </ligand>
</feature>
<protein>
    <recommendedName>
        <fullName evidence="4 20">Peroxidase</fullName>
        <ecNumber evidence="4 20">1.11.1.7</ecNumber>
    </recommendedName>
</protein>
<keyword evidence="14 20" id="KW-0376">Hydrogen peroxide</keyword>
<dbReference type="InterPro" id="IPR019793">
    <property type="entry name" value="Peroxidases_heam-ligand_BS"/>
</dbReference>
<dbReference type="Pfam" id="PF00141">
    <property type="entry name" value="peroxidase"/>
    <property type="match status" value="1"/>
</dbReference>
<dbReference type="CDD" id="cd00693">
    <property type="entry name" value="secretory_peroxidase"/>
    <property type="match status" value="1"/>
</dbReference>
<evidence type="ECO:0000256" key="14">
    <source>
        <dbReference type="ARBA" id="ARBA00023324"/>
    </source>
</evidence>
<evidence type="ECO:0000256" key="15">
    <source>
        <dbReference type="PIRSR" id="PIRSR600823-1"/>
    </source>
</evidence>
<evidence type="ECO:0000256" key="20">
    <source>
        <dbReference type="RuleBase" id="RU362060"/>
    </source>
</evidence>
<evidence type="ECO:0000256" key="3">
    <source>
        <dbReference type="ARBA" id="ARBA00006873"/>
    </source>
</evidence>
<evidence type="ECO:0000313" key="22">
    <source>
        <dbReference type="EMBL" id="KAF8765323.1"/>
    </source>
</evidence>
<dbReference type="AlphaFoldDB" id="A0A835FLD1"/>
<keyword evidence="13" id="KW-0325">Glycoprotein</keyword>
<feature type="disulfide bond" evidence="19">
    <location>
        <begin position="157"/>
        <end position="354"/>
    </location>
</feature>
<dbReference type="Gene3D" id="1.10.420.10">
    <property type="entry name" value="Peroxidase, domain 2"/>
    <property type="match status" value="1"/>
</dbReference>
<feature type="site" description="Transition state stabilizer" evidence="18">
    <location>
        <position position="97"/>
    </location>
</feature>
<accession>A0A835FLD1</accession>
<name>A0A835FLD1_9POAL</name>
<dbReference type="FunFam" id="1.10.520.10:FF:000039">
    <property type="entry name" value="Os07g0639500 protein"/>
    <property type="match status" value="1"/>
</dbReference>
<reference evidence="22" key="1">
    <citation type="submission" date="2020-07" db="EMBL/GenBank/DDBJ databases">
        <title>Genome sequence and genetic diversity analysis of an under-domesticated orphan crop, white fonio (Digitaria exilis).</title>
        <authorList>
            <person name="Bennetzen J.L."/>
            <person name="Chen S."/>
            <person name="Ma X."/>
            <person name="Wang X."/>
            <person name="Yssel A.E.J."/>
            <person name="Chaluvadi S.R."/>
            <person name="Johnson M."/>
            <person name="Gangashetty P."/>
            <person name="Hamidou F."/>
            <person name="Sanogo M.D."/>
            <person name="Zwaenepoel A."/>
            <person name="Wallace J."/>
            <person name="Van De Peer Y."/>
            <person name="Van Deynze A."/>
        </authorList>
    </citation>
    <scope>NUCLEOTIDE SEQUENCE</scope>
    <source>
        <tissue evidence="22">Leaves</tissue>
    </source>
</reference>
<feature type="binding site" evidence="17">
    <location>
        <position position="102"/>
    </location>
    <ligand>
        <name>Ca(2+)</name>
        <dbReference type="ChEBI" id="CHEBI:29108"/>
        <label>1</label>
    </ligand>
</feature>
<evidence type="ECO:0000256" key="18">
    <source>
        <dbReference type="PIRSR" id="PIRSR600823-4"/>
    </source>
</evidence>
<organism evidence="22 23">
    <name type="scientific">Digitaria exilis</name>
    <dbReference type="NCBI Taxonomy" id="1010633"/>
    <lineage>
        <taxon>Eukaryota</taxon>
        <taxon>Viridiplantae</taxon>
        <taxon>Streptophyta</taxon>
        <taxon>Embryophyta</taxon>
        <taxon>Tracheophyta</taxon>
        <taxon>Spermatophyta</taxon>
        <taxon>Magnoliopsida</taxon>
        <taxon>Liliopsida</taxon>
        <taxon>Poales</taxon>
        <taxon>Poaceae</taxon>
        <taxon>PACMAD clade</taxon>
        <taxon>Panicoideae</taxon>
        <taxon>Panicodae</taxon>
        <taxon>Paniceae</taxon>
        <taxon>Anthephorinae</taxon>
        <taxon>Digitaria</taxon>
    </lineage>
</organism>
<feature type="binding site" evidence="16">
    <location>
        <position position="200"/>
    </location>
    <ligand>
        <name>substrate</name>
    </ligand>
</feature>
<feature type="disulfide bond" evidence="19">
    <location>
        <begin position="70"/>
        <end position="151"/>
    </location>
</feature>
<feature type="binding site" description="axial binding residue" evidence="17">
    <location>
        <position position="230"/>
    </location>
    <ligand>
        <name>heme b</name>
        <dbReference type="ChEBI" id="CHEBI:60344"/>
    </ligand>
    <ligandPart>
        <name>Fe</name>
        <dbReference type="ChEBI" id="CHEBI:18248"/>
    </ligandPart>
</feature>
<feature type="binding site" evidence="17">
    <location>
        <position position="105"/>
    </location>
    <ligand>
        <name>Ca(2+)</name>
        <dbReference type="ChEBI" id="CHEBI:29108"/>
        <label>1</label>
    </ligand>
</feature>
<dbReference type="PROSITE" id="PS00435">
    <property type="entry name" value="PEROXIDASE_1"/>
    <property type="match status" value="1"/>
</dbReference>
<feature type="binding site" evidence="17">
    <location>
        <position position="109"/>
    </location>
    <ligand>
        <name>Ca(2+)</name>
        <dbReference type="ChEBI" id="CHEBI:29108"/>
        <label>1</label>
    </ligand>
</feature>
<evidence type="ECO:0000256" key="6">
    <source>
        <dbReference type="ARBA" id="ARBA00022559"/>
    </source>
</evidence>
<keyword evidence="9 17" id="KW-0106">Calcium</keyword>
<keyword evidence="11 17" id="KW-0408">Iron</keyword>
<feature type="binding site" evidence="17">
    <location>
        <position position="286"/>
    </location>
    <ligand>
        <name>Ca(2+)</name>
        <dbReference type="ChEBI" id="CHEBI:29108"/>
        <label>2</label>
    </ligand>
</feature>
<comment type="subcellular location">
    <subcellularLocation>
        <location evidence="2 20">Secreted</location>
    </subcellularLocation>
</comment>